<dbReference type="Gene3D" id="3.40.50.12780">
    <property type="entry name" value="N-terminal domain of ligase-like"/>
    <property type="match status" value="1"/>
</dbReference>
<name>A0A8H1LFD7_9ACTN</name>
<dbReference type="GeneID" id="75185899"/>
<dbReference type="SUPFAM" id="SSF56801">
    <property type="entry name" value="Acetyl-CoA synthetase-like"/>
    <property type="match status" value="1"/>
</dbReference>
<evidence type="ECO:0000259" key="2">
    <source>
        <dbReference type="Pfam" id="PF00501"/>
    </source>
</evidence>
<comment type="similarity">
    <text evidence="1">Belongs to the ATP-dependent AMP-binding enzyme family.</text>
</comment>
<dbReference type="InterPro" id="IPR020845">
    <property type="entry name" value="AMP-binding_CS"/>
</dbReference>
<comment type="caution">
    <text evidence="3">The sequence shown here is derived from an EMBL/GenBank/DDBJ whole genome shotgun (WGS) entry which is preliminary data.</text>
</comment>
<protein>
    <recommendedName>
        <fullName evidence="2">AMP-dependent synthetase/ligase domain-containing protein</fullName>
    </recommendedName>
</protein>
<organism evidence="3 4">
    <name type="scientific">Streptomyces albus</name>
    <dbReference type="NCBI Taxonomy" id="1888"/>
    <lineage>
        <taxon>Bacteria</taxon>
        <taxon>Bacillati</taxon>
        <taxon>Actinomycetota</taxon>
        <taxon>Actinomycetes</taxon>
        <taxon>Kitasatosporales</taxon>
        <taxon>Streptomycetaceae</taxon>
        <taxon>Streptomyces</taxon>
    </lineage>
</organism>
<evidence type="ECO:0000256" key="1">
    <source>
        <dbReference type="ARBA" id="ARBA00006432"/>
    </source>
</evidence>
<evidence type="ECO:0000313" key="4">
    <source>
        <dbReference type="Proteomes" id="UP000298111"/>
    </source>
</evidence>
<dbReference type="Gene3D" id="3.30.300.30">
    <property type="match status" value="1"/>
</dbReference>
<gene>
    <name evidence="3" type="ORF">D8771_13605</name>
</gene>
<dbReference type="InterPro" id="IPR042099">
    <property type="entry name" value="ANL_N_sf"/>
</dbReference>
<dbReference type="PROSITE" id="PS00455">
    <property type="entry name" value="AMP_BINDING"/>
    <property type="match status" value="1"/>
</dbReference>
<dbReference type="PANTHER" id="PTHR22754:SF32">
    <property type="entry name" value="DISCO-INTERACTING PROTEIN 2"/>
    <property type="match status" value="1"/>
</dbReference>
<dbReference type="InterPro" id="IPR045851">
    <property type="entry name" value="AMP-bd_C_sf"/>
</dbReference>
<dbReference type="AlphaFoldDB" id="A0A8H1LFD7"/>
<feature type="domain" description="AMP-dependent synthetase/ligase" evidence="2">
    <location>
        <begin position="34"/>
        <end position="413"/>
    </location>
</feature>
<dbReference type="Pfam" id="PF00501">
    <property type="entry name" value="AMP-binding"/>
    <property type="match status" value="1"/>
</dbReference>
<dbReference type="PANTHER" id="PTHR22754">
    <property type="entry name" value="DISCO-INTERACTING PROTEIN 2 DIP2 -RELATED"/>
    <property type="match status" value="1"/>
</dbReference>
<dbReference type="EMBL" id="RCIY01000053">
    <property type="protein sequence ID" value="TGG83926.1"/>
    <property type="molecule type" value="Genomic_DNA"/>
</dbReference>
<accession>A0A8H1LFD7</accession>
<proteinExistence type="inferred from homology"/>
<evidence type="ECO:0000313" key="3">
    <source>
        <dbReference type="EMBL" id="TGG83926.1"/>
    </source>
</evidence>
<dbReference type="RefSeq" id="WP_030408979.1">
    <property type="nucleotide sequence ID" value="NZ_CP103060.1"/>
</dbReference>
<dbReference type="Proteomes" id="UP000298111">
    <property type="component" value="Unassembled WGS sequence"/>
</dbReference>
<sequence length="550" mass="58401">MNTSVTAHRAAVLHGGPPPPLPVAHLGQALLRAARRTAAGEIVHLDGTGPGRRVGYPRLLHDAARILGAARERGARPGDRVVLQLPDEADLLAVFWACQLGGLVPVPVAATPPPGSRLSAADLLAAACRVADRPWVVTSAAAGTLSGPAAGAAPDRAGPAVGKRLGTVEELRTGAATDDFHAAAPDDLAALLLTSGSTGVPKAVMLTHRNILSRAHASALVRGLSHRSRTFNWMPLDHVGGLIMFHARDVLLGCHQVHARTRWVLDDPLRWLDVLSGHRCDTTWAPDFAFGLVIDEAARVPGRDWDLSRLRYVMNGGEPVRPKVARKFLALLAPFGLPATAVHPGWGMSETASGVVDWIYTPSGSGAEERYVPVGRPHPGVSVRIVDDEGEPLREGETGRLQVTGAPVTAGYFGNPRHNRLSFTADGWFRTGDLGYVSDGLLTVTGRADDVLALDGVRCHAHEIAAAVEELPFVEPSFTVARVSTTADGNADALEVLFHHRDGTSNDRDNWRIVAHVAETFGLTVARVTPVAKEVVAKTGIGKIKRTQQP</sequence>
<reference evidence="3 4" key="1">
    <citation type="submission" date="2018-10" db="EMBL/GenBank/DDBJ databases">
        <title>Isolation of pseudouridimycin from Streptomyces albus DSM 40763.</title>
        <authorList>
            <person name="Rosenqvist P."/>
            <person name="Metsae-Ketelae M."/>
            <person name="Virta P."/>
        </authorList>
    </citation>
    <scope>NUCLEOTIDE SEQUENCE [LARGE SCALE GENOMIC DNA]</scope>
    <source>
        <strain evidence="3 4">DSM 40763</strain>
    </source>
</reference>
<dbReference type="InterPro" id="IPR000873">
    <property type="entry name" value="AMP-dep_synth/lig_dom"/>
</dbReference>